<dbReference type="PANTHER" id="PTHR10353:SF29">
    <property type="entry name" value="BETA-GLUCOSIDASE 11"/>
    <property type="match status" value="1"/>
</dbReference>
<name>A0A1D1YF46_9ARAE</name>
<dbReference type="GO" id="GO:0008422">
    <property type="term" value="F:beta-glucosidase activity"/>
    <property type="evidence" value="ECO:0007669"/>
    <property type="project" value="UniProtKB-ARBA"/>
</dbReference>
<dbReference type="InterPro" id="IPR001360">
    <property type="entry name" value="Glyco_hydro_1"/>
</dbReference>
<reference evidence="3" key="1">
    <citation type="submission" date="2015-07" db="EMBL/GenBank/DDBJ databases">
        <title>Transcriptome Assembly of Anthurium amnicola.</title>
        <authorList>
            <person name="Suzuki J."/>
        </authorList>
    </citation>
    <scope>NUCLEOTIDE SEQUENCE</scope>
</reference>
<sequence length="228" mass="25703">MMGWTLNPVVFGDYPEIMKKIAGSKIPSFTQSQSKQLKGSIDFLGLNHYVSAYIADEPNDSQSGPRDYNADISVRFTVSRNQTPSGQLIPFGIPVDPPGLQRVLEYFKQEYGNPPIYVQENGYGSLFNGTLNDTARIDAIGGFIGAVLAAIRNGSNARGYIVWSFVDCFELLWGYLSPYGIYHVDFEDRDRKRQPRLSAIWYRDFLMKKKQHLAIQSVGWLAASRTSR</sequence>
<comment type="similarity">
    <text evidence="1 2">Belongs to the glycosyl hydrolase 1 family.</text>
</comment>
<dbReference type="InterPro" id="IPR017853">
    <property type="entry name" value="GH"/>
</dbReference>
<proteinExistence type="inferred from homology"/>
<dbReference type="EMBL" id="GDJX01014668">
    <property type="protein sequence ID" value="JAT53268.1"/>
    <property type="molecule type" value="Transcribed_RNA"/>
</dbReference>
<dbReference type="Gene3D" id="3.20.20.80">
    <property type="entry name" value="Glycosidases"/>
    <property type="match status" value="1"/>
</dbReference>
<evidence type="ECO:0000256" key="2">
    <source>
        <dbReference type="RuleBase" id="RU003690"/>
    </source>
</evidence>
<organism evidence="3">
    <name type="scientific">Anthurium amnicola</name>
    <dbReference type="NCBI Taxonomy" id="1678845"/>
    <lineage>
        <taxon>Eukaryota</taxon>
        <taxon>Viridiplantae</taxon>
        <taxon>Streptophyta</taxon>
        <taxon>Embryophyta</taxon>
        <taxon>Tracheophyta</taxon>
        <taxon>Spermatophyta</taxon>
        <taxon>Magnoliopsida</taxon>
        <taxon>Liliopsida</taxon>
        <taxon>Araceae</taxon>
        <taxon>Pothoideae</taxon>
        <taxon>Potheae</taxon>
        <taxon>Anthurium</taxon>
    </lineage>
</organism>
<accession>A0A1D1YF46</accession>
<dbReference type="AlphaFoldDB" id="A0A1D1YF46"/>
<dbReference type="Pfam" id="PF00232">
    <property type="entry name" value="Glyco_hydro_1"/>
    <property type="match status" value="1"/>
</dbReference>
<dbReference type="SUPFAM" id="SSF51445">
    <property type="entry name" value="(Trans)glycosidases"/>
    <property type="match status" value="1"/>
</dbReference>
<evidence type="ECO:0000313" key="3">
    <source>
        <dbReference type="EMBL" id="JAT53268.1"/>
    </source>
</evidence>
<protein>
    <submittedName>
        <fullName evidence="3">Beta-glucosidase 22</fullName>
    </submittedName>
</protein>
<dbReference type="GO" id="GO:0005975">
    <property type="term" value="P:carbohydrate metabolic process"/>
    <property type="evidence" value="ECO:0007669"/>
    <property type="project" value="InterPro"/>
</dbReference>
<evidence type="ECO:0000256" key="1">
    <source>
        <dbReference type="ARBA" id="ARBA00010838"/>
    </source>
</evidence>
<dbReference type="PRINTS" id="PR00131">
    <property type="entry name" value="GLHYDRLASE1"/>
</dbReference>
<gene>
    <name evidence="3" type="primary">BGLU22_0</name>
    <name evidence="3" type="ORF">g.121186</name>
</gene>
<dbReference type="PANTHER" id="PTHR10353">
    <property type="entry name" value="GLYCOSYL HYDROLASE"/>
    <property type="match status" value="1"/>
</dbReference>